<proteinExistence type="predicted"/>
<name>A0ABW8Z6A3_9BURK</name>
<sequence>MPAAPIKRDNLSPVSTLLLQGGDDRIRLLDGKAFNKYGCRPYPVADCIDFSSSTASHVSASTYDALESFRHRLSESLSTSFPEQVYAHELQQLRTRFLSLWDLSSQMAVEMIFSASGTDAHLIAASLAQTLHEASLHAIMIQCEESGSGVAAALCGQPFSSRTATGDVPPARAAAGPTMIHVDLRAPDGSARPAAQVDADFELAANRVLEQGLPALLVAVDVSKTGLAAPSMDAIARMKNRWGAQLTVLIDACQFRIDTAALHAYLQLGCMVAITGSKFFAAPSFCGALLIPAEIAQAMQARAMPALLRSYSSSAEWPAHWPGANELTRVPNMGLLLRWEAALQEMQDFLRVPAEEVHRVVTACAETIQQRLSSDPHFRALDNGAAASNKPATIHAFIPCRPAPDRKMLERSEVESLYRTLQSTVQADGRMYLLGQPVQCAGPASSPAWALRLCLSAPLIVNACGEGNDEKAALNVLIDQALACLTAVAATIDQL</sequence>
<dbReference type="Proteomes" id="UP001629214">
    <property type="component" value="Unassembled WGS sequence"/>
</dbReference>
<dbReference type="RefSeq" id="WP_408167248.1">
    <property type="nucleotide sequence ID" value="NZ_JAQQFR010000004.1"/>
</dbReference>
<keyword evidence="2" id="KW-1185">Reference proteome</keyword>
<protein>
    <recommendedName>
        <fullName evidence="3">Selenocysteine lyase/cysteine desulfurase</fullName>
    </recommendedName>
</protein>
<dbReference type="InterPro" id="IPR015424">
    <property type="entry name" value="PyrdxlP-dep_Trfase"/>
</dbReference>
<evidence type="ECO:0008006" key="3">
    <source>
        <dbReference type="Google" id="ProtNLM"/>
    </source>
</evidence>
<organism evidence="1 2">
    <name type="scientific">Herbaspirillum rhizosphaerae</name>
    <dbReference type="NCBI Taxonomy" id="346179"/>
    <lineage>
        <taxon>Bacteria</taxon>
        <taxon>Pseudomonadati</taxon>
        <taxon>Pseudomonadota</taxon>
        <taxon>Betaproteobacteria</taxon>
        <taxon>Burkholderiales</taxon>
        <taxon>Oxalobacteraceae</taxon>
        <taxon>Herbaspirillum</taxon>
    </lineage>
</organism>
<dbReference type="Gene3D" id="3.40.640.10">
    <property type="entry name" value="Type I PLP-dependent aspartate aminotransferase-like (Major domain)"/>
    <property type="match status" value="1"/>
</dbReference>
<reference evidence="1 2" key="1">
    <citation type="journal article" date="2024" name="Chem. Sci.">
        <title>Discovery of megapolipeptins by genome mining of a Burkholderiales bacteria collection.</title>
        <authorList>
            <person name="Paulo B.S."/>
            <person name="Recchia M.J.J."/>
            <person name="Lee S."/>
            <person name="Fergusson C.H."/>
            <person name="Romanowski S.B."/>
            <person name="Hernandez A."/>
            <person name="Krull N."/>
            <person name="Liu D.Y."/>
            <person name="Cavanagh H."/>
            <person name="Bos A."/>
            <person name="Gray C.A."/>
            <person name="Murphy B.T."/>
            <person name="Linington R.G."/>
            <person name="Eustaquio A.S."/>
        </authorList>
    </citation>
    <scope>NUCLEOTIDE SEQUENCE [LARGE SCALE GENOMIC DNA]</scope>
    <source>
        <strain evidence="1 2">RL21-008-BIB-B</strain>
    </source>
</reference>
<dbReference type="SUPFAM" id="SSF53383">
    <property type="entry name" value="PLP-dependent transferases"/>
    <property type="match status" value="1"/>
</dbReference>
<dbReference type="InterPro" id="IPR015421">
    <property type="entry name" value="PyrdxlP-dep_Trfase_major"/>
</dbReference>
<comment type="caution">
    <text evidence="1">The sequence shown here is derived from an EMBL/GenBank/DDBJ whole genome shotgun (WGS) entry which is preliminary data.</text>
</comment>
<evidence type="ECO:0000313" key="1">
    <source>
        <dbReference type="EMBL" id="MFL9878363.1"/>
    </source>
</evidence>
<evidence type="ECO:0000313" key="2">
    <source>
        <dbReference type="Proteomes" id="UP001629214"/>
    </source>
</evidence>
<dbReference type="EMBL" id="JAQQFR010000004">
    <property type="protein sequence ID" value="MFL9878363.1"/>
    <property type="molecule type" value="Genomic_DNA"/>
</dbReference>
<accession>A0ABW8Z6A3</accession>
<gene>
    <name evidence="1" type="ORF">PQR63_08225</name>
</gene>